<feature type="region of interest" description="Disordered" evidence="1">
    <location>
        <begin position="162"/>
        <end position="196"/>
    </location>
</feature>
<evidence type="ECO:0000313" key="4">
    <source>
        <dbReference type="Proteomes" id="UP000297245"/>
    </source>
</evidence>
<feature type="transmembrane region" description="Helical" evidence="2">
    <location>
        <begin position="104"/>
        <end position="126"/>
    </location>
</feature>
<dbReference type="EMBL" id="ML182894">
    <property type="protein sequence ID" value="THU75116.1"/>
    <property type="molecule type" value="Genomic_DNA"/>
</dbReference>
<protein>
    <submittedName>
        <fullName evidence="3">Uncharacterized protein</fullName>
    </submittedName>
</protein>
<dbReference type="AlphaFoldDB" id="A0A4S8KI88"/>
<reference evidence="3 4" key="1">
    <citation type="journal article" date="2019" name="Nat. Ecol. Evol.">
        <title>Megaphylogeny resolves global patterns of mushroom evolution.</title>
        <authorList>
            <person name="Varga T."/>
            <person name="Krizsan K."/>
            <person name="Foldi C."/>
            <person name="Dima B."/>
            <person name="Sanchez-Garcia M."/>
            <person name="Sanchez-Ramirez S."/>
            <person name="Szollosi G.J."/>
            <person name="Szarkandi J.G."/>
            <person name="Papp V."/>
            <person name="Albert L."/>
            <person name="Andreopoulos W."/>
            <person name="Angelini C."/>
            <person name="Antonin V."/>
            <person name="Barry K.W."/>
            <person name="Bougher N.L."/>
            <person name="Buchanan P."/>
            <person name="Buyck B."/>
            <person name="Bense V."/>
            <person name="Catcheside P."/>
            <person name="Chovatia M."/>
            <person name="Cooper J."/>
            <person name="Damon W."/>
            <person name="Desjardin D."/>
            <person name="Finy P."/>
            <person name="Geml J."/>
            <person name="Haridas S."/>
            <person name="Hughes K."/>
            <person name="Justo A."/>
            <person name="Karasinski D."/>
            <person name="Kautmanova I."/>
            <person name="Kiss B."/>
            <person name="Kocsube S."/>
            <person name="Kotiranta H."/>
            <person name="LaButti K.M."/>
            <person name="Lechner B.E."/>
            <person name="Liimatainen K."/>
            <person name="Lipzen A."/>
            <person name="Lukacs Z."/>
            <person name="Mihaltcheva S."/>
            <person name="Morgado L.N."/>
            <person name="Niskanen T."/>
            <person name="Noordeloos M.E."/>
            <person name="Ohm R.A."/>
            <person name="Ortiz-Santana B."/>
            <person name="Ovrebo C."/>
            <person name="Racz N."/>
            <person name="Riley R."/>
            <person name="Savchenko A."/>
            <person name="Shiryaev A."/>
            <person name="Soop K."/>
            <person name="Spirin V."/>
            <person name="Szebenyi C."/>
            <person name="Tomsovsky M."/>
            <person name="Tulloss R.E."/>
            <person name="Uehling J."/>
            <person name="Grigoriev I.V."/>
            <person name="Vagvolgyi C."/>
            <person name="Papp T."/>
            <person name="Martin F.M."/>
            <person name="Miettinen O."/>
            <person name="Hibbett D.S."/>
            <person name="Nagy L.G."/>
        </authorList>
    </citation>
    <scope>NUCLEOTIDE SEQUENCE [LARGE SCALE GENOMIC DNA]</scope>
    <source>
        <strain evidence="3 4">CBS 962.96</strain>
    </source>
</reference>
<feature type="compositionally biased region" description="Polar residues" evidence="1">
    <location>
        <begin position="178"/>
        <end position="196"/>
    </location>
</feature>
<feature type="transmembrane region" description="Helical" evidence="2">
    <location>
        <begin position="24"/>
        <end position="49"/>
    </location>
</feature>
<feature type="transmembrane region" description="Helical" evidence="2">
    <location>
        <begin position="61"/>
        <end position="83"/>
    </location>
</feature>
<evidence type="ECO:0000256" key="2">
    <source>
        <dbReference type="SAM" id="Phobius"/>
    </source>
</evidence>
<dbReference type="Proteomes" id="UP000297245">
    <property type="component" value="Unassembled WGS sequence"/>
</dbReference>
<accession>A0A4S8KI88</accession>
<sequence length="196" mass="21221">MLDLNFLYTPQILRCYIVWDSSKSVLITASVSSVFNNAAALVAWILSISRHHNSLTSGSPVVFLFFNFALNLTLSLTIAGKIWKTGHTARQLLGTKLRQTYRTAFSITLESGILYSVAIISCAFLGGDYNHVILLQMAGIAPTMIVVRAGLGVKGNNIHVSTGSTLRPNPGPRGYTEDISSNGLEGQTPIQSQIVH</sequence>
<keyword evidence="2" id="KW-0472">Membrane</keyword>
<evidence type="ECO:0000313" key="3">
    <source>
        <dbReference type="EMBL" id="THU75116.1"/>
    </source>
</evidence>
<keyword evidence="2" id="KW-0812">Transmembrane</keyword>
<proteinExistence type="predicted"/>
<evidence type="ECO:0000256" key="1">
    <source>
        <dbReference type="SAM" id="MobiDB-lite"/>
    </source>
</evidence>
<name>A0A4S8KI88_DENBC</name>
<gene>
    <name evidence="3" type="ORF">K435DRAFT_881596</name>
</gene>
<dbReference type="OrthoDB" id="3019750at2759"/>
<keyword evidence="4" id="KW-1185">Reference proteome</keyword>
<keyword evidence="2" id="KW-1133">Transmembrane helix</keyword>
<organism evidence="3 4">
    <name type="scientific">Dendrothele bispora (strain CBS 962.96)</name>
    <dbReference type="NCBI Taxonomy" id="1314807"/>
    <lineage>
        <taxon>Eukaryota</taxon>
        <taxon>Fungi</taxon>
        <taxon>Dikarya</taxon>
        <taxon>Basidiomycota</taxon>
        <taxon>Agaricomycotina</taxon>
        <taxon>Agaricomycetes</taxon>
        <taxon>Agaricomycetidae</taxon>
        <taxon>Agaricales</taxon>
        <taxon>Agaricales incertae sedis</taxon>
        <taxon>Dendrothele</taxon>
    </lineage>
</organism>
<feature type="transmembrane region" description="Helical" evidence="2">
    <location>
        <begin position="132"/>
        <end position="151"/>
    </location>
</feature>